<gene>
    <name evidence="2" type="ORF">BDV24DRAFT_158558</name>
</gene>
<protein>
    <submittedName>
        <fullName evidence="2">Uncharacterized protein</fullName>
    </submittedName>
</protein>
<organism evidence="2">
    <name type="scientific">Aspergillus arachidicola</name>
    <dbReference type="NCBI Taxonomy" id="656916"/>
    <lineage>
        <taxon>Eukaryota</taxon>
        <taxon>Fungi</taxon>
        <taxon>Dikarya</taxon>
        <taxon>Ascomycota</taxon>
        <taxon>Pezizomycotina</taxon>
        <taxon>Eurotiomycetes</taxon>
        <taxon>Eurotiomycetidae</taxon>
        <taxon>Eurotiales</taxon>
        <taxon>Aspergillaceae</taxon>
        <taxon>Aspergillus</taxon>
        <taxon>Aspergillus subgen. Circumdati</taxon>
    </lineage>
</organism>
<evidence type="ECO:0000256" key="1">
    <source>
        <dbReference type="SAM" id="MobiDB-lite"/>
    </source>
</evidence>
<reference evidence="2" key="1">
    <citation type="submission" date="2019-04" db="EMBL/GenBank/DDBJ databases">
        <title>Friends and foes A comparative genomics study of 23 Aspergillus species from section Flavi.</title>
        <authorList>
            <consortium name="DOE Joint Genome Institute"/>
            <person name="Kjaerbolling I."/>
            <person name="Vesth T."/>
            <person name="Frisvad J.C."/>
            <person name="Nybo J.L."/>
            <person name="Theobald S."/>
            <person name="Kildgaard S."/>
            <person name="Isbrandt T."/>
            <person name="Kuo A."/>
            <person name="Sato A."/>
            <person name="Lyhne E.K."/>
            <person name="Kogle M.E."/>
            <person name="Wiebenga A."/>
            <person name="Kun R.S."/>
            <person name="Lubbers R.J."/>
            <person name="Makela M.R."/>
            <person name="Barry K."/>
            <person name="Chovatia M."/>
            <person name="Clum A."/>
            <person name="Daum C."/>
            <person name="Haridas S."/>
            <person name="He G."/>
            <person name="LaButti K."/>
            <person name="Lipzen A."/>
            <person name="Mondo S."/>
            <person name="Riley R."/>
            <person name="Salamov A."/>
            <person name="Simmons B.A."/>
            <person name="Magnuson J.K."/>
            <person name="Henrissat B."/>
            <person name="Mortensen U.H."/>
            <person name="Larsen T.O."/>
            <person name="Devries R.P."/>
            <person name="Grigoriev I.V."/>
            <person name="Machida M."/>
            <person name="Baker S.E."/>
            <person name="Andersen M.R."/>
        </authorList>
    </citation>
    <scope>NUCLEOTIDE SEQUENCE</scope>
    <source>
        <strain evidence="2">CBS 117612</strain>
    </source>
</reference>
<name>A0A5N6YLE6_9EURO</name>
<dbReference type="Proteomes" id="UP000325558">
    <property type="component" value="Unassembled WGS sequence"/>
</dbReference>
<accession>A0A5N6YLE6</accession>
<dbReference type="EMBL" id="ML737116">
    <property type="protein sequence ID" value="KAE8346314.1"/>
    <property type="molecule type" value="Genomic_DNA"/>
</dbReference>
<proteinExistence type="predicted"/>
<dbReference type="AlphaFoldDB" id="A0A5N6YLE6"/>
<evidence type="ECO:0000313" key="2">
    <source>
        <dbReference type="EMBL" id="KAE8346314.1"/>
    </source>
</evidence>
<sequence length="109" mass="11852">MTEDPLIIYRLSWKVFFRHAGADRKSGPESATGQACTDEDSMPGDVLGSDSGGETDDFSLPAQFNVSGPNHPGRLTPSVDEEDVWGMSFSQEWEISTKEADLNGLRTGN</sequence>
<feature type="region of interest" description="Disordered" evidence="1">
    <location>
        <begin position="22"/>
        <end position="57"/>
    </location>
</feature>